<evidence type="ECO:0000313" key="2">
    <source>
        <dbReference type="EMBL" id="KAF6144368.1"/>
    </source>
</evidence>
<evidence type="ECO:0000313" key="5">
    <source>
        <dbReference type="EMBL" id="KAF6144377.1"/>
    </source>
</evidence>
<reference evidence="4 6" key="1">
    <citation type="journal article" date="2020" name="IScience">
        <title>Genome Sequencing of the Endangered Kingdonia uniflora (Circaeasteraceae, Ranunculales) Reveals Potential Mechanisms of Evolutionary Specialization.</title>
        <authorList>
            <person name="Sun Y."/>
            <person name="Deng T."/>
            <person name="Zhang A."/>
            <person name="Moore M.J."/>
            <person name="Landis J.B."/>
            <person name="Lin N."/>
            <person name="Zhang H."/>
            <person name="Zhang X."/>
            <person name="Huang J."/>
            <person name="Zhang X."/>
            <person name="Sun H."/>
            <person name="Wang H."/>
        </authorList>
    </citation>
    <scope>NUCLEOTIDE SEQUENCE [LARGE SCALE GENOMIC DNA]</scope>
    <source>
        <strain evidence="4">TB1705</strain>
        <tissue evidence="4">Leaf</tissue>
    </source>
</reference>
<dbReference type="EMBL" id="JACGCM010002131">
    <property type="protein sequence ID" value="KAF6144369.1"/>
    <property type="molecule type" value="Genomic_DNA"/>
</dbReference>
<comment type="caution">
    <text evidence="4">The sequence shown here is derived from an EMBL/GenBank/DDBJ whole genome shotgun (WGS) entry which is preliminary data.</text>
</comment>
<name>A0A7J7LNY6_9MAGN</name>
<dbReference type="PANTHER" id="PTHR34191">
    <property type="entry name" value="LATE EMBRYOGENESIS ABUNDANT PROTEIN (LEA) FAMILY PROTEIN"/>
    <property type="match status" value="1"/>
</dbReference>
<evidence type="ECO:0000313" key="4">
    <source>
        <dbReference type="EMBL" id="KAF6144376.1"/>
    </source>
</evidence>
<evidence type="ECO:0000313" key="6">
    <source>
        <dbReference type="Proteomes" id="UP000541444"/>
    </source>
</evidence>
<dbReference type="AlphaFoldDB" id="A0A7J7LNY6"/>
<accession>A0A7J7LNY6</accession>
<dbReference type="EMBL" id="JACGCM010002131">
    <property type="protein sequence ID" value="KAF6144377.1"/>
    <property type="molecule type" value="Genomic_DNA"/>
</dbReference>
<dbReference type="EMBL" id="JACGCM010002131">
    <property type="protein sequence ID" value="KAF6144376.1"/>
    <property type="molecule type" value="Genomic_DNA"/>
</dbReference>
<dbReference type="OrthoDB" id="1894923at2759"/>
<gene>
    <name evidence="2" type="ORF">GIB67_024595</name>
    <name evidence="3" type="ORF">GIB67_024596</name>
    <name evidence="4" type="ORF">GIB67_024603</name>
    <name evidence="5" type="ORF">GIB67_024604</name>
</gene>
<keyword evidence="6" id="KW-1185">Reference proteome</keyword>
<dbReference type="InterPro" id="IPR039624">
    <property type="entry name" value="LEA1/2/D7/KIN2"/>
</dbReference>
<dbReference type="PANTHER" id="PTHR34191:SF20">
    <property type="entry name" value="LATE EMBRYOGENESIS ABUNDANT PROTEIN (LEA) FAMILY PROTEIN"/>
    <property type="match status" value="1"/>
</dbReference>
<protein>
    <submittedName>
        <fullName evidence="4">Uncharacterized protein</fullName>
    </submittedName>
</protein>
<proteinExistence type="predicted"/>
<dbReference type="Proteomes" id="UP000541444">
    <property type="component" value="Unassembled WGS sequence"/>
</dbReference>
<evidence type="ECO:0000313" key="3">
    <source>
        <dbReference type="EMBL" id="KAF6144369.1"/>
    </source>
</evidence>
<sequence length="91" mass="9607">MSNQQSLQAGEMKGQAQEKTSEWIDSAKDTANTAQHKTCEASQSAKESGQHGQEQASGFLQQTGEKVMDMASGAADSVKSTLGVGDHAHKK</sequence>
<feature type="region of interest" description="Disordered" evidence="1">
    <location>
        <begin position="1"/>
        <end position="91"/>
    </location>
</feature>
<evidence type="ECO:0000256" key="1">
    <source>
        <dbReference type="SAM" id="MobiDB-lite"/>
    </source>
</evidence>
<feature type="compositionally biased region" description="Basic and acidic residues" evidence="1">
    <location>
        <begin position="19"/>
        <end position="28"/>
    </location>
</feature>
<organism evidence="4 6">
    <name type="scientific">Kingdonia uniflora</name>
    <dbReference type="NCBI Taxonomy" id="39325"/>
    <lineage>
        <taxon>Eukaryota</taxon>
        <taxon>Viridiplantae</taxon>
        <taxon>Streptophyta</taxon>
        <taxon>Embryophyta</taxon>
        <taxon>Tracheophyta</taxon>
        <taxon>Spermatophyta</taxon>
        <taxon>Magnoliopsida</taxon>
        <taxon>Ranunculales</taxon>
        <taxon>Circaeasteraceae</taxon>
        <taxon>Kingdonia</taxon>
    </lineage>
</organism>
<dbReference type="EMBL" id="JACGCM010002131">
    <property type="protein sequence ID" value="KAF6144368.1"/>
    <property type="molecule type" value="Genomic_DNA"/>
</dbReference>
<feature type="compositionally biased region" description="Polar residues" evidence="1">
    <location>
        <begin position="29"/>
        <end position="64"/>
    </location>
</feature>